<name>A0AAJ8KVK9_9TREE</name>
<organism evidence="10 11">
    <name type="scientific">Kwoniella dejecticola CBS 10117</name>
    <dbReference type="NCBI Taxonomy" id="1296121"/>
    <lineage>
        <taxon>Eukaryota</taxon>
        <taxon>Fungi</taxon>
        <taxon>Dikarya</taxon>
        <taxon>Basidiomycota</taxon>
        <taxon>Agaricomycotina</taxon>
        <taxon>Tremellomycetes</taxon>
        <taxon>Tremellales</taxon>
        <taxon>Cryptococcaceae</taxon>
        <taxon>Kwoniella</taxon>
    </lineage>
</organism>
<sequence>MSDPPTPLTLPPTLPYPITITRLLVRTGDSVERGSHLLEYSFMSKEQRAALSKRETEGRKANISKGEVEGDDGSGTWDCLITGEVAGWESWVQVGTKLERRHANQTLINVVQPCSHPVRLHGMCGICGADLTEDDYLSAPAPVNSSEQAGPSRHPGGFEVTHDAMGVTVSKNEAHRLDNLTRDNLLSSRKLSLIVDLDQTIIHTTVDPTVAEWMDEIDAYNRQESSSPSRSSSIDQPEYPGRSTGPSEQPNGADEKESTTPPTSPPLVTKTLPPESSPSPTRLEKNPNSEALSDVARFQIADDLPPGYVKPRRKPGESIVQMQGRWYFTKPRPGLQKFLDEMSEIYEMHVYTMGTRSYADAICKVIDPDGKIFGGRILSRDESGSFSSKNLKRLFPTDTSMVVVIDDRSDVWADCPNLVKVVPYDFFIGIGDINSSFLPKNKSTPPPSATATASTPTSPSLSASDASTPPPATPEDLPSVEDGLLMKAKLLDDLSESRPLAKMQEELEQVEGDGREVVNQRLHNEDIPNGIESKDTSTSPVSENQVNEQKRVQNDSPTVANTTAPVPSTPSTPPRPRKPLLNPNDYELLRVSDILREIHHRFYRAFDSLDDWDTGSSLPMSCDVEFIIPELKSRVLDGCNLVFSGLIPQAANPETTEIWQTAETFGALCSLSVHPRITHCVTATLNTEKTYRTSRIPGAQIVWANWFWDSVALWHRQDESKYLAKKEGRSRTTTPPLAPPPLPSQSGITDGTNGSSSSSGEQQGESLKPSENPDDLPTTTTRNGEEEDDHENMDDDAEVGKGWDEGADAEWEAFLAEEDDVDLATENGSVKSVDSAPSTPSKKRVRYADEESLPLEDFKDPSPLDPDDQPAKRRKPLLLQAPSESDRNQIPAENRFQYNDNKHKDKTLHPNTSTSTSTESSQVEDQPPTNSAAGTGAGTDADAGDDAGHSGKDADEHSIAGTEGTEATEGTEEDEFAMMLMDSLANEDGEGEEDEGDHALD</sequence>
<dbReference type="GO" id="GO:0008420">
    <property type="term" value="F:RNA polymerase II CTD heptapeptide repeat phosphatase activity"/>
    <property type="evidence" value="ECO:0007669"/>
    <property type="project" value="InterPro"/>
</dbReference>
<feature type="region of interest" description="Disordered" evidence="7">
    <location>
        <begin position="51"/>
        <end position="71"/>
    </location>
</feature>
<proteinExistence type="predicted"/>
<feature type="compositionally biased region" description="Low complexity" evidence="7">
    <location>
        <begin position="449"/>
        <end position="467"/>
    </location>
</feature>
<dbReference type="InterPro" id="IPR023214">
    <property type="entry name" value="HAD_sf"/>
</dbReference>
<dbReference type="CDD" id="cd07521">
    <property type="entry name" value="HAD_FCP1-like"/>
    <property type="match status" value="1"/>
</dbReference>
<evidence type="ECO:0000256" key="2">
    <source>
        <dbReference type="ARBA" id="ARBA00013081"/>
    </source>
</evidence>
<feature type="compositionally biased region" description="Low complexity" evidence="7">
    <location>
        <begin position="912"/>
        <end position="921"/>
    </location>
</feature>
<feature type="region of interest" description="Disordered" evidence="7">
    <location>
        <begin position="725"/>
        <end position="1001"/>
    </location>
</feature>
<feature type="compositionally biased region" description="Basic and acidic residues" evidence="7">
    <location>
        <begin position="51"/>
        <end position="60"/>
    </location>
</feature>
<dbReference type="InterPro" id="IPR001357">
    <property type="entry name" value="BRCT_dom"/>
</dbReference>
<dbReference type="PANTHER" id="PTHR23081:SF36">
    <property type="entry name" value="RNA POLYMERASE II SUBUNIT A C-TERMINAL DOMAIN PHOSPHATASE"/>
    <property type="match status" value="1"/>
</dbReference>
<feature type="domain" description="BRCT" evidence="8">
    <location>
        <begin position="631"/>
        <end position="724"/>
    </location>
</feature>
<feature type="compositionally biased region" description="Polar residues" evidence="7">
    <location>
        <begin position="536"/>
        <end position="547"/>
    </location>
</feature>
<reference evidence="10" key="1">
    <citation type="submission" date="2013-07" db="EMBL/GenBank/DDBJ databases">
        <authorList>
            <consortium name="The Broad Institute Genome Sequencing Platform"/>
            <person name="Cuomo C."/>
            <person name="Litvintseva A."/>
            <person name="Chen Y."/>
            <person name="Heitman J."/>
            <person name="Sun S."/>
            <person name="Springer D."/>
            <person name="Dromer F."/>
            <person name="Young S.K."/>
            <person name="Zeng Q."/>
            <person name="Gargeya S."/>
            <person name="Fitzgerald M."/>
            <person name="Abouelleil A."/>
            <person name="Alvarado L."/>
            <person name="Berlin A.M."/>
            <person name="Chapman S.B."/>
            <person name="Dewar J."/>
            <person name="Goldberg J."/>
            <person name="Griggs A."/>
            <person name="Gujja S."/>
            <person name="Hansen M."/>
            <person name="Howarth C."/>
            <person name="Imamovic A."/>
            <person name="Larimer J."/>
            <person name="McCowan C."/>
            <person name="Murphy C."/>
            <person name="Pearson M."/>
            <person name="Priest M."/>
            <person name="Roberts A."/>
            <person name="Saif S."/>
            <person name="Shea T."/>
            <person name="Sykes S."/>
            <person name="Wortman J."/>
            <person name="Nusbaum C."/>
            <person name="Birren B."/>
        </authorList>
    </citation>
    <scope>NUCLEOTIDE SEQUENCE</scope>
    <source>
        <strain evidence="10">CBS 10117</strain>
    </source>
</reference>
<feature type="compositionally biased region" description="Acidic residues" evidence="7">
    <location>
        <begin position="985"/>
        <end position="1001"/>
    </location>
</feature>
<feature type="compositionally biased region" description="Polar residues" evidence="7">
    <location>
        <begin position="744"/>
        <end position="753"/>
    </location>
</feature>
<feature type="compositionally biased region" description="Acidic residues" evidence="7">
    <location>
        <begin position="805"/>
        <end position="823"/>
    </location>
</feature>
<feature type="compositionally biased region" description="Polar residues" evidence="7">
    <location>
        <begin position="826"/>
        <end position="840"/>
    </location>
</feature>
<dbReference type="KEGG" id="kdj:28970100"/>
<dbReference type="EC" id="3.1.3.16" evidence="2"/>
<gene>
    <name evidence="10" type="ORF">I303_107000</name>
</gene>
<keyword evidence="3" id="KW-0378">Hydrolase</keyword>
<evidence type="ECO:0000256" key="4">
    <source>
        <dbReference type="ARBA" id="ARBA00023242"/>
    </source>
</evidence>
<feature type="region of interest" description="Disordered" evidence="7">
    <location>
        <begin position="521"/>
        <end position="583"/>
    </location>
</feature>
<feature type="compositionally biased region" description="Low complexity" evidence="7">
    <location>
        <begin position="754"/>
        <end position="766"/>
    </location>
</feature>
<dbReference type="PROSITE" id="PS50969">
    <property type="entry name" value="FCP1"/>
    <property type="match status" value="1"/>
</dbReference>
<evidence type="ECO:0000259" key="9">
    <source>
        <dbReference type="PROSITE" id="PS50969"/>
    </source>
</evidence>
<dbReference type="GO" id="GO:0005634">
    <property type="term" value="C:nucleus"/>
    <property type="evidence" value="ECO:0007669"/>
    <property type="project" value="UniProtKB-SubCell"/>
</dbReference>
<protein>
    <recommendedName>
        <fullName evidence="2">protein-serine/threonine phosphatase</fullName>
        <ecNumber evidence="2">3.1.3.16</ecNumber>
    </recommendedName>
</protein>
<evidence type="ECO:0000256" key="7">
    <source>
        <dbReference type="SAM" id="MobiDB-lite"/>
    </source>
</evidence>
<evidence type="ECO:0000256" key="6">
    <source>
        <dbReference type="ARBA" id="ARBA00048336"/>
    </source>
</evidence>
<evidence type="ECO:0000313" key="11">
    <source>
        <dbReference type="Proteomes" id="UP000078595"/>
    </source>
</evidence>
<evidence type="ECO:0000256" key="3">
    <source>
        <dbReference type="ARBA" id="ARBA00022801"/>
    </source>
</evidence>
<dbReference type="SMART" id="SM00577">
    <property type="entry name" value="CPDc"/>
    <property type="match status" value="1"/>
</dbReference>
<dbReference type="SMART" id="SM00292">
    <property type="entry name" value="BRCT"/>
    <property type="match status" value="1"/>
</dbReference>
<dbReference type="CDD" id="cd17729">
    <property type="entry name" value="BRCT_CTDP1"/>
    <property type="match status" value="1"/>
</dbReference>
<dbReference type="InterPro" id="IPR004274">
    <property type="entry name" value="FCP1_dom"/>
</dbReference>
<feature type="compositionally biased region" description="Acidic residues" evidence="7">
    <location>
        <begin position="785"/>
        <end position="797"/>
    </location>
</feature>
<keyword evidence="11" id="KW-1185">Reference proteome</keyword>
<dbReference type="NCBIfam" id="TIGR02250">
    <property type="entry name" value="FCP1_euk"/>
    <property type="match status" value="1"/>
</dbReference>
<dbReference type="RefSeq" id="XP_065825560.1">
    <property type="nucleotide sequence ID" value="XM_065969488.1"/>
</dbReference>
<dbReference type="Gene3D" id="3.40.50.10190">
    <property type="entry name" value="BRCT domain"/>
    <property type="match status" value="1"/>
</dbReference>
<feature type="region of interest" description="Disordered" evidence="7">
    <location>
        <begin position="221"/>
        <end position="291"/>
    </location>
</feature>
<comment type="catalytic activity">
    <reaction evidence="5">
        <text>O-phospho-L-seryl-[protein] + H2O = L-seryl-[protein] + phosphate</text>
        <dbReference type="Rhea" id="RHEA:20629"/>
        <dbReference type="Rhea" id="RHEA-COMP:9863"/>
        <dbReference type="Rhea" id="RHEA-COMP:11604"/>
        <dbReference type="ChEBI" id="CHEBI:15377"/>
        <dbReference type="ChEBI" id="CHEBI:29999"/>
        <dbReference type="ChEBI" id="CHEBI:43474"/>
        <dbReference type="ChEBI" id="CHEBI:83421"/>
        <dbReference type="EC" id="3.1.3.16"/>
    </reaction>
</comment>
<evidence type="ECO:0000313" key="10">
    <source>
        <dbReference type="EMBL" id="WWC64390.1"/>
    </source>
</evidence>
<feature type="compositionally biased region" description="Basic and acidic residues" evidence="7">
    <location>
        <begin position="946"/>
        <end position="958"/>
    </location>
</feature>
<dbReference type="AlphaFoldDB" id="A0AAJ8KVK9"/>
<dbReference type="InterPro" id="IPR036412">
    <property type="entry name" value="HAD-like_sf"/>
</dbReference>
<dbReference type="Gene3D" id="3.40.50.1000">
    <property type="entry name" value="HAD superfamily/HAD-like"/>
    <property type="match status" value="1"/>
</dbReference>
<dbReference type="SUPFAM" id="SSF56784">
    <property type="entry name" value="HAD-like"/>
    <property type="match status" value="1"/>
</dbReference>
<comment type="catalytic activity">
    <reaction evidence="6">
        <text>O-phospho-L-threonyl-[protein] + H2O = L-threonyl-[protein] + phosphate</text>
        <dbReference type="Rhea" id="RHEA:47004"/>
        <dbReference type="Rhea" id="RHEA-COMP:11060"/>
        <dbReference type="Rhea" id="RHEA-COMP:11605"/>
        <dbReference type="ChEBI" id="CHEBI:15377"/>
        <dbReference type="ChEBI" id="CHEBI:30013"/>
        <dbReference type="ChEBI" id="CHEBI:43474"/>
        <dbReference type="ChEBI" id="CHEBI:61977"/>
        <dbReference type="EC" id="3.1.3.16"/>
    </reaction>
</comment>
<dbReference type="SUPFAM" id="SSF52113">
    <property type="entry name" value="BRCT domain"/>
    <property type="match status" value="1"/>
</dbReference>
<feature type="domain" description="FCP1 homology" evidence="9">
    <location>
        <begin position="186"/>
        <end position="444"/>
    </location>
</feature>
<dbReference type="InterPro" id="IPR036420">
    <property type="entry name" value="BRCT_dom_sf"/>
</dbReference>
<comment type="subcellular location">
    <subcellularLocation>
        <location evidence="1">Nucleus</location>
    </subcellularLocation>
</comment>
<keyword evidence="4" id="KW-0539">Nucleus</keyword>
<evidence type="ECO:0000256" key="5">
    <source>
        <dbReference type="ARBA" id="ARBA00047761"/>
    </source>
</evidence>
<dbReference type="PANTHER" id="PTHR23081">
    <property type="entry name" value="RNA POLYMERASE II CTD PHOSPHATASE"/>
    <property type="match status" value="1"/>
</dbReference>
<evidence type="ECO:0000256" key="1">
    <source>
        <dbReference type="ARBA" id="ARBA00004123"/>
    </source>
</evidence>
<dbReference type="GeneID" id="28970100"/>
<feature type="compositionally biased region" description="Low complexity" evidence="7">
    <location>
        <begin position="931"/>
        <end position="941"/>
    </location>
</feature>
<dbReference type="PROSITE" id="PS50172">
    <property type="entry name" value="BRCT"/>
    <property type="match status" value="1"/>
</dbReference>
<dbReference type="InterPro" id="IPR011947">
    <property type="entry name" value="FCP1_euk"/>
</dbReference>
<dbReference type="InterPro" id="IPR039189">
    <property type="entry name" value="Fcp1"/>
</dbReference>
<feature type="region of interest" description="Disordered" evidence="7">
    <location>
        <begin position="439"/>
        <end position="479"/>
    </location>
</feature>
<dbReference type="Proteomes" id="UP000078595">
    <property type="component" value="Chromosome 9"/>
</dbReference>
<dbReference type="Pfam" id="PF03031">
    <property type="entry name" value="NIF"/>
    <property type="match status" value="1"/>
</dbReference>
<feature type="compositionally biased region" description="Low complexity" evidence="7">
    <location>
        <begin position="557"/>
        <end position="566"/>
    </location>
</feature>
<dbReference type="EMBL" id="CP144538">
    <property type="protein sequence ID" value="WWC64390.1"/>
    <property type="molecule type" value="Genomic_DNA"/>
</dbReference>
<evidence type="ECO:0000259" key="8">
    <source>
        <dbReference type="PROSITE" id="PS50172"/>
    </source>
</evidence>
<reference evidence="10" key="2">
    <citation type="submission" date="2024-02" db="EMBL/GenBank/DDBJ databases">
        <title>Comparative genomics of Cryptococcus and Kwoniella reveals pathogenesis evolution and contrasting modes of karyotype evolution via chromosome fusion or intercentromeric recombination.</title>
        <authorList>
            <person name="Coelho M.A."/>
            <person name="David-Palma M."/>
            <person name="Shea T."/>
            <person name="Bowers K."/>
            <person name="McGinley-Smith S."/>
            <person name="Mohammad A.W."/>
            <person name="Gnirke A."/>
            <person name="Yurkov A.M."/>
            <person name="Nowrousian M."/>
            <person name="Sun S."/>
            <person name="Cuomo C.A."/>
            <person name="Heitman J."/>
        </authorList>
    </citation>
    <scope>NUCLEOTIDE SEQUENCE</scope>
    <source>
        <strain evidence="10">CBS 10117</strain>
    </source>
</reference>
<accession>A0AAJ8KVK9</accession>